<dbReference type="GO" id="GO:0003697">
    <property type="term" value="F:single-stranded DNA binding"/>
    <property type="evidence" value="ECO:0007669"/>
    <property type="project" value="InterPro"/>
</dbReference>
<dbReference type="PROSITE" id="PS50935">
    <property type="entry name" value="SSB"/>
    <property type="match status" value="1"/>
</dbReference>
<protein>
    <recommendedName>
        <fullName evidence="2">Single-stranded DNA-binding protein</fullName>
    </recommendedName>
</protein>
<dbReference type="GO" id="GO:0006260">
    <property type="term" value="P:DNA replication"/>
    <property type="evidence" value="ECO:0007669"/>
    <property type="project" value="InterPro"/>
</dbReference>
<dbReference type="RefSeq" id="WP_430719512.1">
    <property type="nucleotide sequence ID" value="NZ_JBNQQS010000001.1"/>
</dbReference>
<accession>A0A5U7NGC0</accession>
<name>A0A5U7NGC0_SALER</name>
<dbReference type="Pfam" id="PF00436">
    <property type="entry name" value="SSB"/>
    <property type="match status" value="1"/>
</dbReference>
<gene>
    <name evidence="3" type="ORF">CWK15_13335</name>
</gene>
<dbReference type="InterPro" id="IPR000424">
    <property type="entry name" value="Primosome_PriB/ssb"/>
</dbReference>
<evidence type="ECO:0000256" key="2">
    <source>
        <dbReference type="PIRNR" id="PIRNR002070"/>
    </source>
</evidence>
<evidence type="ECO:0000256" key="1">
    <source>
        <dbReference type="ARBA" id="ARBA00023125"/>
    </source>
</evidence>
<sequence>MAAQLTAYGLLVEEPQRKTTSKGAKMAVSRLAVYLPCDSSRNGQTTLWLSLVAFGEQADTLTSYRKGDLIIVSGGMRSAKRRGKDGKIIRGYQVSADLIEPYRKATAQEATAQA</sequence>
<dbReference type="InterPro" id="IPR011344">
    <property type="entry name" value="ssDNA-bd"/>
</dbReference>
<organism evidence="3">
    <name type="scientific">Salmonella enterica</name>
    <name type="common">Salmonella choleraesuis</name>
    <dbReference type="NCBI Taxonomy" id="28901"/>
    <lineage>
        <taxon>Bacteria</taxon>
        <taxon>Pseudomonadati</taxon>
        <taxon>Pseudomonadota</taxon>
        <taxon>Gammaproteobacteria</taxon>
        <taxon>Enterobacterales</taxon>
        <taxon>Enterobacteriaceae</taxon>
        <taxon>Salmonella</taxon>
    </lineage>
</organism>
<reference evidence="3" key="1">
    <citation type="submission" date="2018-07" db="EMBL/GenBank/DDBJ databases">
        <authorList>
            <consortium name="PulseNet: The National Subtyping Network for Foodborne Disease Surveillance"/>
            <person name="Tarr C.L."/>
            <person name="Trees E."/>
            <person name="Katz L.S."/>
            <person name="Carleton-Romer H.A."/>
            <person name="Stroika S."/>
            <person name="Kucerova Z."/>
            <person name="Roache K.F."/>
            <person name="Sabol A.L."/>
            <person name="Besser J."/>
            <person name="Gerner-Smidt P."/>
        </authorList>
    </citation>
    <scope>NUCLEOTIDE SEQUENCE</scope>
    <source>
        <strain evidence="3">PNUSAS029138</strain>
    </source>
</reference>
<keyword evidence="1 2" id="KW-0238">DNA-binding</keyword>
<dbReference type="EMBL" id="AAHBYH010000010">
    <property type="protein sequence ID" value="EBU3912420.1"/>
    <property type="molecule type" value="Genomic_DNA"/>
</dbReference>
<dbReference type="PIRSF" id="PIRSF002070">
    <property type="entry name" value="SSB"/>
    <property type="match status" value="1"/>
</dbReference>
<comment type="caution">
    <text evidence="3">The sequence shown here is derived from an EMBL/GenBank/DDBJ whole genome shotgun (WGS) entry which is preliminary data.</text>
</comment>
<proteinExistence type="predicted"/>
<dbReference type="Gene3D" id="2.40.50.140">
    <property type="entry name" value="Nucleic acid-binding proteins"/>
    <property type="match status" value="1"/>
</dbReference>
<dbReference type="InterPro" id="IPR012340">
    <property type="entry name" value="NA-bd_OB-fold"/>
</dbReference>
<dbReference type="SUPFAM" id="SSF50249">
    <property type="entry name" value="Nucleic acid-binding proteins"/>
    <property type="match status" value="1"/>
</dbReference>
<dbReference type="AlphaFoldDB" id="A0A5U7NGC0"/>
<evidence type="ECO:0000313" key="3">
    <source>
        <dbReference type="EMBL" id="EBU3912420.1"/>
    </source>
</evidence>
<dbReference type="CDD" id="cd04496">
    <property type="entry name" value="SSB_OBF"/>
    <property type="match status" value="1"/>
</dbReference>